<evidence type="ECO:0000256" key="3">
    <source>
        <dbReference type="ARBA" id="ARBA00022490"/>
    </source>
</evidence>
<keyword evidence="5" id="KW-0028">Amino-acid biosynthesis</keyword>
<keyword evidence="12" id="KW-1185">Reference proteome</keyword>
<dbReference type="GO" id="GO:0008777">
    <property type="term" value="F:acetylornithine deacetylase activity"/>
    <property type="evidence" value="ECO:0007669"/>
    <property type="project" value="UniProtKB-EC"/>
</dbReference>
<dbReference type="InterPro" id="IPR010169">
    <property type="entry name" value="AcOrn-deacetyl"/>
</dbReference>
<dbReference type="Pfam" id="PF01546">
    <property type="entry name" value="Peptidase_M20"/>
    <property type="match status" value="1"/>
</dbReference>
<evidence type="ECO:0000259" key="10">
    <source>
        <dbReference type="Pfam" id="PF07687"/>
    </source>
</evidence>
<evidence type="ECO:0000256" key="2">
    <source>
        <dbReference type="ARBA" id="ARBA00005691"/>
    </source>
</evidence>
<evidence type="ECO:0000256" key="1">
    <source>
        <dbReference type="ARBA" id="ARBA00001947"/>
    </source>
</evidence>
<dbReference type="InterPro" id="IPR011650">
    <property type="entry name" value="Peptidase_M20_dimer"/>
</dbReference>
<reference evidence="11 12" key="1">
    <citation type="submission" date="2019-08" db="EMBL/GenBank/DDBJ databases">
        <authorList>
            <person name="Grouzdev D."/>
            <person name="Tikhonova E."/>
            <person name="Kravchenko I."/>
        </authorList>
    </citation>
    <scope>NUCLEOTIDE SEQUENCE [LARGE SCALE GENOMIC DNA]</scope>
    <source>
        <strain evidence="11 12">59b</strain>
    </source>
</reference>
<dbReference type="Proteomes" id="UP000324927">
    <property type="component" value="Unassembled WGS sequence"/>
</dbReference>
<dbReference type="GO" id="GO:0046872">
    <property type="term" value="F:metal ion binding"/>
    <property type="evidence" value="ECO:0007669"/>
    <property type="project" value="UniProtKB-KW"/>
</dbReference>
<dbReference type="InterPro" id="IPR050072">
    <property type="entry name" value="Peptidase_M20A"/>
</dbReference>
<dbReference type="PROSITE" id="PS00759">
    <property type="entry name" value="ARGE_DAPE_CPG2_2"/>
    <property type="match status" value="1"/>
</dbReference>
<dbReference type="NCBIfam" id="TIGR01892">
    <property type="entry name" value="AcOrn-deacetyl"/>
    <property type="match status" value="1"/>
</dbReference>
<dbReference type="InterPro" id="IPR001261">
    <property type="entry name" value="ArgE/DapE_CS"/>
</dbReference>
<evidence type="ECO:0000256" key="6">
    <source>
        <dbReference type="ARBA" id="ARBA00022723"/>
    </source>
</evidence>
<keyword evidence="7 11" id="KW-0378">Hydrolase</keyword>
<dbReference type="SUPFAM" id="SSF55031">
    <property type="entry name" value="Bacterial exopeptidase dimerisation domain"/>
    <property type="match status" value="1"/>
</dbReference>
<evidence type="ECO:0000313" key="11">
    <source>
        <dbReference type="EMBL" id="KAA0596306.1"/>
    </source>
</evidence>
<dbReference type="EMBL" id="VTTN01000004">
    <property type="protein sequence ID" value="KAA0596306.1"/>
    <property type="molecule type" value="Genomic_DNA"/>
</dbReference>
<dbReference type="InterPro" id="IPR036264">
    <property type="entry name" value="Bact_exopeptidase_dim_dom"/>
</dbReference>
<evidence type="ECO:0000313" key="12">
    <source>
        <dbReference type="Proteomes" id="UP000324927"/>
    </source>
</evidence>
<keyword evidence="9" id="KW-0170">Cobalt</keyword>
<evidence type="ECO:0000256" key="9">
    <source>
        <dbReference type="ARBA" id="ARBA00023285"/>
    </source>
</evidence>
<accession>A0A5A9GPD2</accession>
<evidence type="ECO:0000256" key="7">
    <source>
        <dbReference type="ARBA" id="ARBA00022801"/>
    </source>
</evidence>
<protein>
    <submittedName>
        <fullName evidence="11">Acetylornithine deacetylase</fullName>
        <ecNumber evidence="11">3.5.1.16</ecNumber>
    </submittedName>
</protein>
<comment type="similarity">
    <text evidence="2">Belongs to the peptidase M20A family. ArgE subfamily.</text>
</comment>
<dbReference type="EC" id="3.5.1.16" evidence="11"/>
<dbReference type="PANTHER" id="PTHR43808">
    <property type="entry name" value="ACETYLORNITHINE DEACETYLASE"/>
    <property type="match status" value="1"/>
</dbReference>
<dbReference type="OrthoDB" id="9809784at2"/>
<organism evidence="11 12">
    <name type="scientific">Azospirillum lipoferum</name>
    <dbReference type="NCBI Taxonomy" id="193"/>
    <lineage>
        <taxon>Bacteria</taxon>
        <taxon>Pseudomonadati</taxon>
        <taxon>Pseudomonadota</taxon>
        <taxon>Alphaproteobacteria</taxon>
        <taxon>Rhodospirillales</taxon>
        <taxon>Azospirillaceae</taxon>
        <taxon>Azospirillum</taxon>
    </lineage>
</organism>
<dbReference type="NCBIfam" id="NF005710">
    <property type="entry name" value="PRK07522.1"/>
    <property type="match status" value="1"/>
</dbReference>
<keyword evidence="4" id="KW-0055">Arginine biosynthesis</keyword>
<keyword evidence="6" id="KW-0479">Metal-binding</keyword>
<keyword evidence="8" id="KW-0862">Zinc</keyword>
<comment type="cofactor">
    <cofactor evidence="1">
        <name>Zn(2+)</name>
        <dbReference type="ChEBI" id="CHEBI:29105"/>
    </cofactor>
</comment>
<evidence type="ECO:0000256" key="5">
    <source>
        <dbReference type="ARBA" id="ARBA00022605"/>
    </source>
</evidence>
<dbReference type="Gene3D" id="3.30.70.360">
    <property type="match status" value="1"/>
</dbReference>
<name>A0A5A9GPD2_AZOLI</name>
<comment type="caution">
    <text evidence="11">The sequence shown here is derived from an EMBL/GenBank/DDBJ whole genome shotgun (WGS) entry which is preliminary data.</text>
</comment>
<evidence type="ECO:0000256" key="4">
    <source>
        <dbReference type="ARBA" id="ARBA00022571"/>
    </source>
</evidence>
<dbReference type="CDD" id="cd03894">
    <property type="entry name" value="M20_ArgE"/>
    <property type="match status" value="1"/>
</dbReference>
<gene>
    <name evidence="11" type="primary">argE</name>
    <name evidence="11" type="ORF">FZ942_12750</name>
</gene>
<sequence>MLSESVMTSRDILAHLVGFNTVSSTSNLALIDWVRGYLERHGIRSEVIRDETGTKAHLWATIGPDRDGGIVLSGHTDVVPVDGQPWTSDPFTLTERDGRLYGRGTADMKGFIAVALNAVERFKAAALDRPVHLAFSYDEEIGCLGVPSLLEAIGQHGIRPVACIVGEPTMMKLVVGHKGILCARGHVRGLECHSSMAPEGVNAVQYAARIIDFVRRETERRYKEGPFDHRFTPSTTTLHVGTVHGGTAFNIVPRDCRFDLEIRHLPTEDPHRILQSVERYCRDVLEPEMRAVAPETGITFSVVCDTPGLAADPESDIAATVRRITGDNDSAVVAYTTEAGHYSRAGYPTIVCGPGSMEQGHKPDEFIEASQLEAGDRFMETLAGMLGRKDVPSDNTLRSD</sequence>
<proteinExistence type="inferred from homology"/>
<dbReference type="PANTHER" id="PTHR43808:SF31">
    <property type="entry name" value="N-ACETYL-L-CITRULLINE DEACETYLASE"/>
    <property type="match status" value="1"/>
</dbReference>
<dbReference type="SUPFAM" id="SSF53187">
    <property type="entry name" value="Zn-dependent exopeptidases"/>
    <property type="match status" value="1"/>
</dbReference>
<feature type="domain" description="Peptidase M20 dimerisation" evidence="10">
    <location>
        <begin position="175"/>
        <end position="286"/>
    </location>
</feature>
<dbReference type="Gene3D" id="3.40.630.10">
    <property type="entry name" value="Zn peptidases"/>
    <property type="match status" value="1"/>
</dbReference>
<dbReference type="InterPro" id="IPR002933">
    <property type="entry name" value="Peptidase_M20"/>
</dbReference>
<evidence type="ECO:0000256" key="8">
    <source>
        <dbReference type="ARBA" id="ARBA00022833"/>
    </source>
</evidence>
<dbReference type="Pfam" id="PF07687">
    <property type="entry name" value="M20_dimer"/>
    <property type="match status" value="1"/>
</dbReference>
<keyword evidence="3" id="KW-0963">Cytoplasm</keyword>
<dbReference type="GO" id="GO:0006526">
    <property type="term" value="P:L-arginine biosynthetic process"/>
    <property type="evidence" value="ECO:0007669"/>
    <property type="project" value="UniProtKB-KW"/>
</dbReference>
<dbReference type="AlphaFoldDB" id="A0A5A9GPD2"/>